<protein>
    <submittedName>
        <fullName evidence="1">Uncharacterized protein</fullName>
    </submittedName>
</protein>
<sequence>MAESSNISHKANLRRCERPALSDVPLLVASFAPTREGFNLAYNNSVTYSMPVIVMGR</sequence>
<organism evidence="1 2">
    <name type="scientific">Ramazzottius varieornatus</name>
    <name type="common">Water bear</name>
    <name type="synonym">Tardigrade</name>
    <dbReference type="NCBI Taxonomy" id="947166"/>
    <lineage>
        <taxon>Eukaryota</taxon>
        <taxon>Metazoa</taxon>
        <taxon>Ecdysozoa</taxon>
        <taxon>Tardigrada</taxon>
        <taxon>Eutardigrada</taxon>
        <taxon>Parachela</taxon>
        <taxon>Hypsibioidea</taxon>
        <taxon>Ramazzottiidae</taxon>
        <taxon>Ramazzottius</taxon>
    </lineage>
</organism>
<dbReference type="EMBL" id="BDGG01000002">
    <property type="protein sequence ID" value="GAU91446.1"/>
    <property type="molecule type" value="Genomic_DNA"/>
</dbReference>
<evidence type="ECO:0000313" key="1">
    <source>
        <dbReference type="EMBL" id="GAU91446.1"/>
    </source>
</evidence>
<keyword evidence="2" id="KW-1185">Reference proteome</keyword>
<proteinExistence type="predicted"/>
<accession>A0A1D1UP01</accession>
<gene>
    <name evidence="1" type="primary">RvY_03696-1</name>
    <name evidence="1" type="synonym">RvY_03696.1</name>
    <name evidence="1" type="ORF">RvY_03696</name>
</gene>
<name>A0A1D1UP01_RAMVA</name>
<comment type="caution">
    <text evidence="1">The sequence shown here is derived from an EMBL/GenBank/DDBJ whole genome shotgun (WGS) entry which is preliminary data.</text>
</comment>
<dbReference type="AlphaFoldDB" id="A0A1D1UP01"/>
<reference evidence="1 2" key="1">
    <citation type="journal article" date="2016" name="Nat. Commun.">
        <title>Extremotolerant tardigrade genome and improved radiotolerance of human cultured cells by tardigrade-unique protein.</title>
        <authorList>
            <person name="Hashimoto T."/>
            <person name="Horikawa D.D."/>
            <person name="Saito Y."/>
            <person name="Kuwahara H."/>
            <person name="Kozuka-Hata H."/>
            <person name="Shin-I T."/>
            <person name="Minakuchi Y."/>
            <person name="Ohishi K."/>
            <person name="Motoyama A."/>
            <person name="Aizu T."/>
            <person name="Enomoto A."/>
            <person name="Kondo K."/>
            <person name="Tanaka S."/>
            <person name="Hara Y."/>
            <person name="Koshikawa S."/>
            <person name="Sagara H."/>
            <person name="Miura T."/>
            <person name="Yokobori S."/>
            <person name="Miyagawa K."/>
            <person name="Suzuki Y."/>
            <person name="Kubo T."/>
            <person name="Oyama M."/>
            <person name="Kohara Y."/>
            <person name="Fujiyama A."/>
            <person name="Arakawa K."/>
            <person name="Katayama T."/>
            <person name="Toyoda A."/>
            <person name="Kunieda T."/>
        </authorList>
    </citation>
    <scope>NUCLEOTIDE SEQUENCE [LARGE SCALE GENOMIC DNA]</scope>
    <source>
        <strain evidence="1 2">YOKOZUNA-1</strain>
    </source>
</reference>
<dbReference type="Proteomes" id="UP000186922">
    <property type="component" value="Unassembled WGS sequence"/>
</dbReference>
<evidence type="ECO:0000313" key="2">
    <source>
        <dbReference type="Proteomes" id="UP000186922"/>
    </source>
</evidence>